<evidence type="ECO:0000313" key="1">
    <source>
        <dbReference type="EMBL" id="SOC37409.1"/>
    </source>
</evidence>
<accession>A0A285U6E2</accession>
<organism evidence="1 2">
    <name type="scientific">Ureibacillus acetophenoni</name>
    <dbReference type="NCBI Taxonomy" id="614649"/>
    <lineage>
        <taxon>Bacteria</taxon>
        <taxon>Bacillati</taxon>
        <taxon>Bacillota</taxon>
        <taxon>Bacilli</taxon>
        <taxon>Bacillales</taxon>
        <taxon>Caryophanaceae</taxon>
        <taxon>Ureibacillus</taxon>
    </lineage>
</organism>
<keyword evidence="2" id="KW-1185">Reference proteome</keyword>
<reference evidence="2" key="1">
    <citation type="submission" date="2017-08" db="EMBL/GenBank/DDBJ databases">
        <authorList>
            <person name="Varghese N."/>
            <person name="Submissions S."/>
        </authorList>
    </citation>
    <scope>NUCLEOTIDE SEQUENCE [LARGE SCALE GENOMIC DNA]</scope>
    <source>
        <strain evidence="2">JC23</strain>
    </source>
</reference>
<gene>
    <name evidence="1" type="ORF">SAMN05877842_103192</name>
</gene>
<evidence type="ECO:0008006" key="3">
    <source>
        <dbReference type="Google" id="ProtNLM"/>
    </source>
</evidence>
<dbReference type="Proteomes" id="UP000219252">
    <property type="component" value="Unassembled WGS sequence"/>
</dbReference>
<dbReference type="RefSeq" id="WP_235864536.1">
    <property type="nucleotide sequence ID" value="NZ_OBQC01000003.1"/>
</dbReference>
<proteinExistence type="predicted"/>
<dbReference type="Pfam" id="PF06279">
    <property type="entry name" value="DUF1033"/>
    <property type="match status" value="1"/>
</dbReference>
<dbReference type="EMBL" id="OBQC01000003">
    <property type="protein sequence ID" value="SOC37409.1"/>
    <property type="molecule type" value="Genomic_DNA"/>
</dbReference>
<protein>
    <recommendedName>
        <fullName evidence="3">DUF1033 family protein</fullName>
    </recommendedName>
</protein>
<sequence length="105" mass="12645">MITYNVGKEGSVILMFKLIYMKADYEPWWQFDGWQDHIVSTDLFDSEEALEKALENKLKLFREKFPNEKTKGHQYYAFWSDEESEYCDACDEDIQIYHGIIIERE</sequence>
<evidence type="ECO:0000313" key="2">
    <source>
        <dbReference type="Proteomes" id="UP000219252"/>
    </source>
</evidence>
<dbReference type="AlphaFoldDB" id="A0A285U6E2"/>
<dbReference type="InterPro" id="IPR010434">
    <property type="entry name" value="DUF1033"/>
</dbReference>
<name>A0A285U6E2_9BACL</name>